<dbReference type="PANTHER" id="PTHR22975:SF9">
    <property type="entry name" value="ECHINUS SPLICE FORM 3"/>
    <property type="match status" value="1"/>
</dbReference>
<dbReference type="GO" id="GO:0004843">
    <property type="term" value="F:cysteine-type deubiquitinase activity"/>
    <property type="evidence" value="ECO:0007669"/>
    <property type="project" value="InterPro"/>
</dbReference>
<dbReference type="InterPro" id="IPR001394">
    <property type="entry name" value="Peptidase_C19_UCH"/>
</dbReference>
<dbReference type="Gene3D" id="3.90.70.10">
    <property type="entry name" value="Cysteine proteinases"/>
    <property type="match status" value="1"/>
</dbReference>
<accession>A0A443NW55</accession>
<feature type="compositionally biased region" description="Basic and acidic residues" evidence="3">
    <location>
        <begin position="904"/>
        <end position="915"/>
    </location>
</feature>
<feature type="domain" description="USP" evidence="4">
    <location>
        <begin position="1155"/>
        <end position="1487"/>
    </location>
</feature>
<evidence type="ECO:0000256" key="1">
    <source>
        <dbReference type="ARBA" id="ARBA00022786"/>
    </source>
</evidence>
<evidence type="ECO:0000313" key="6">
    <source>
        <dbReference type="Proteomes" id="UP000283530"/>
    </source>
</evidence>
<dbReference type="OrthoDB" id="205782at2759"/>
<reference evidence="5 6" key="1">
    <citation type="journal article" date="2019" name="Nat. Plants">
        <title>Stout camphor tree genome fills gaps in understanding of flowering plant genome evolution.</title>
        <authorList>
            <person name="Chaw S.M."/>
            <person name="Liu Y.C."/>
            <person name="Wu Y.W."/>
            <person name="Wang H.Y."/>
            <person name="Lin C.I."/>
            <person name="Wu C.S."/>
            <person name="Ke H.M."/>
            <person name="Chang L.Y."/>
            <person name="Hsu C.Y."/>
            <person name="Yang H.T."/>
            <person name="Sudianto E."/>
            <person name="Hsu M.H."/>
            <person name="Wu K.P."/>
            <person name="Wang L.N."/>
            <person name="Leebens-Mack J.H."/>
            <person name="Tsai I.J."/>
        </authorList>
    </citation>
    <scope>NUCLEOTIDE SEQUENCE [LARGE SCALE GENOMIC DNA]</scope>
    <source>
        <strain evidence="6">cv. Chaw 1501</strain>
        <tissue evidence="5">Young leaves</tissue>
    </source>
</reference>
<dbReference type="PROSITE" id="PS50235">
    <property type="entry name" value="USP_3"/>
    <property type="match status" value="1"/>
</dbReference>
<dbReference type="InterPro" id="IPR006865">
    <property type="entry name" value="DUF629"/>
</dbReference>
<protein>
    <submittedName>
        <fullName evidence="5">Ubiquitin carboxyl-terminal hydrolases family 2</fullName>
    </submittedName>
</protein>
<dbReference type="InterPro" id="IPR028889">
    <property type="entry name" value="USP"/>
</dbReference>
<dbReference type="PANTHER" id="PTHR22975">
    <property type="entry name" value="UBIQUITIN SPECIFIC PROTEINASE"/>
    <property type="match status" value="1"/>
</dbReference>
<dbReference type="STRING" id="337451.A0A443NW55"/>
<evidence type="ECO:0000256" key="2">
    <source>
        <dbReference type="ARBA" id="ARBA00022801"/>
    </source>
</evidence>
<dbReference type="InterPro" id="IPR038765">
    <property type="entry name" value="Papain-like_cys_pep_sf"/>
</dbReference>
<dbReference type="InterPro" id="IPR052398">
    <property type="entry name" value="Ubiquitin_hydrolase_53/54"/>
</dbReference>
<proteinExistence type="predicted"/>
<dbReference type="PROSITE" id="PS00028">
    <property type="entry name" value="ZINC_FINGER_C2H2_1"/>
    <property type="match status" value="1"/>
</dbReference>
<dbReference type="InterPro" id="IPR013087">
    <property type="entry name" value="Znf_C2H2_type"/>
</dbReference>
<feature type="region of interest" description="Disordered" evidence="3">
    <location>
        <begin position="271"/>
        <end position="297"/>
    </location>
</feature>
<sequence>MGRKKKNPGKGGKSTTNPPPDDDISTAEGSHGLSEPSFESLKADCERALTALRRGNHTKALRLMKESSSRHPTSALVHRTTGTICVGVAALSNDPKVKQRQMREAVESAKMAVELSPRSLEFAHFYADLLYEAAAEADDVEGYEKVVQECERAISIADPVDPAKESLLQEETQQNLSTPEARIAQVHQAMHSLNQKAHMALVSKSMKVLGVGSGKKKLEQNPVQQGPEDTTKVSIVPYDRLNEIEKATKTMEERRKEIELRVAAARLLQMKSNLPQQPQNDDDRDRPAEPSSAAHRLEERRKYASLKKIVSSTQRMSHVRGYWKSMSYERKQSLLKVSVCNLKAHYAAAKDRVAAVDALSEALSFKENYKTWKHWVCFKCSEKFIDCESFTGHVRGEHMENLSPELQAVLPKEVDSEWAGMLLNECWKPIDVYAAVRMLKEESNFKPHIQIDVEKCLSNNQCSKDAQEVQVENLDLVKCTSESGDGNDIFMENDSKQWVKERRWPLSDDSERAELLERIHSIFQLLLSQKCLTTSHVNEVIRYAMHELEDLASGLRLVDYGLDRTPVCICFLGASKLENVCEFLQLVSRSCKIASIDVSHGAGSGNEMLEVISLNGDSSCLILDELLLKDVIPSSEADDAGTRNDGDAFLSWIFAGPAISEQMSAREEKTRMGMEILMVLETYFLVKQTLCRNKVKHMKDEECLLAVEGLCLEELGKREGDEKYLSQSYESVLLKRRKELVERDNDATDSNSRVELDVISNVIKEAQELNVSQFGNNETLSGVAPCPGDMDHWDEEDRKIHEYFQIVDSCIDFAIESKKKEKSLELCIIDAKLMHNRIGMQRAELNFSSMSAYDYQEIVLSIVKSFLQTHLEDLVNKDATEKSDAAREALLAELALDAKNMNRGGDHSKKMQERSKSKKRNKDKRKAKDLKDVGYNDKLIVHQETTVQGMFPLVNKSNGRESDIVVSASCDDLKQQEEFRLKVEIEAMERKLEESLEYQRQMENEAKQKHLEEQQKRAGEKVLDSITEGSHTDLKPIAYPDQLGLLRHNMQDCFLSGDHPSDWKGGILHSGRLLEGKNVTNTLRQVHSEAEDDERFQADLMKAVQQSVDTFQPQTVSSVVTVPSLSKESSPETDGDFQTSPNRVDFESGKDALGAGLKNEVGEYNCFLNVIIQSLWNLKRFRDEFLRTPQSLHVHVRDPCVVCALYDIFNTLSMATAETEREAVAPTCLRIALSKLNPDSNVFQEGQMNDASEVLAAIFDCLHQTHASEFGAHNAESEESKCIGSCDGRSNACIAHTLFGMDIQLEINCYNCGLESRHQKYTSFFRYINASNLRAVKIVHAGKSFGELLKLAEMDYLLSCDPEASGCGKKNFFYNILSTSPHVFTAVLVWENTCESADDIYETLAAIATELDIGITYRGINQGIKHHLVSVVCYYGQHYYCFIYNSEREQWIMYDDRTVKVVGLWKDVVNMCERQHAQPQILFFEAVN</sequence>
<keyword evidence="6" id="KW-1185">Reference proteome</keyword>
<dbReference type="CDD" id="cd02257">
    <property type="entry name" value="Peptidase_C19"/>
    <property type="match status" value="1"/>
</dbReference>
<name>A0A443NW55_9MAGN</name>
<feature type="region of interest" description="Disordered" evidence="3">
    <location>
        <begin position="901"/>
        <end position="928"/>
    </location>
</feature>
<evidence type="ECO:0000256" key="3">
    <source>
        <dbReference type="SAM" id="MobiDB-lite"/>
    </source>
</evidence>
<dbReference type="Pfam" id="PF00443">
    <property type="entry name" value="UCH"/>
    <property type="match status" value="1"/>
</dbReference>
<comment type="caution">
    <text evidence="5">The sequence shown here is derived from an EMBL/GenBank/DDBJ whole genome shotgun (WGS) entry which is preliminary data.</text>
</comment>
<feature type="region of interest" description="Disordered" evidence="3">
    <location>
        <begin position="1123"/>
        <end position="1142"/>
    </location>
</feature>
<dbReference type="Gene3D" id="1.25.40.10">
    <property type="entry name" value="Tetratricopeptide repeat domain"/>
    <property type="match status" value="1"/>
</dbReference>
<dbReference type="InterPro" id="IPR006866">
    <property type="entry name" value="DUF627_N"/>
</dbReference>
<dbReference type="InterPro" id="IPR011990">
    <property type="entry name" value="TPR-like_helical_dom_sf"/>
</dbReference>
<dbReference type="EMBL" id="QPKB01000004">
    <property type="protein sequence ID" value="RWR82780.1"/>
    <property type="molecule type" value="Genomic_DNA"/>
</dbReference>
<dbReference type="SUPFAM" id="SSF48452">
    <property type="entry name" value="TPR-like"/>
    <property type="match status" value="1"/>
</dbReference>
<evidence type="ECO:0000259" key="4">
    <source>
        <dbReference type="PROSITE" id="PS50235"/>
    </source>
</evidence>
<gene>
    <name evidence="5" type="ORF">CKAN_01151500</name>
</gene>
<keyword evidence="1" id="KW-0833">Ubl conjugation pathway</keyword>
<feature type="compositionally biased region" description="Basic residues" evidence="3">
    <location>
        <begin position="916"/>
        <end position="928"/>
    </location>
</feature>
<dbReference type="Pfam" id="PF04780">
    <property type="entry name" value="DUF629"/>
    <property type="match status" value="1"/>
</dbReference>
<dbReference type="GO" id="GO:0016579">
    <property type="term" value="P:protein deubiquitination"/>
    <property type="evidence" value="ECO:0007669"/>
    <property type="project" value="InterPro"/>
</dbReference>
<organism evidence="5 6">
    <name type="scientific">Cinnamomum micranthum f. kanehirae</name>
    <dbReference type="NCBI Taxonomy" id="337451"/>
    <lineage>
        <taxon>Eukaryota</taxon>
        <taxon>Viridiplantae</taxon>
        <taxon>Streptophyta</taxon>
        <taxon>Embryophyta</taxon>
        <taxon>Tracheophyta</taxon>
        <taxon>Spermatophyta</taxon>
        <taxon>Magnoliopsida</taxon>
        <taxon>Magnoliidae</taxon>
        <taxon>Laurales</taxon>
        <taxon>Lauraceae</taxon>
        <taxon>Cinnamomum</taxon>
    </lineage>
</organism>
<dbReference type="Pfam" id="PF04781">
    <property type="entry name" value="DUF627"/>
    <property type="match status" value="1"/>
</dbReference>
<keyword evidence="2 5" id="KW-0378">Hydrolase</keyword>
<feature type="region of interest" description="Disordered" evidence="3">
    <location>
        <begin position="1"/>
        <end position="40"/>
    </location>
</feature>
<evidence type="ECO:0000313" key="5">
    <source>
        <dbReference type="EMBL" id="RWR82780.1"/>
    </source>
</evidence>
<dbReference type="Proteomes" id="UP000283530">
    <property type="component" value="Unassembled WGS sequence"/>
</dbReference>
<dbReference type="SUPFAM" id="SSF54001">
    <property type="entry name" value="Cysteine proteinases"/>
    <property type="match status" value="1"/>
</dbReference>